<dbReference type="InterPro" id="IPR017871">
    <property type="entry name" value="ABC_transporter-like_CS"/>
</dbReference>
<feature type="transmembrane region" description="Helical" evidence="9">
    <location>
        <begin position="152"/>
        <end position="169"/>
    </location>
</feature>
<evidence type="ECO:0000256" key="1">
    <source>
        <dbReference type="ARBA" id="ARBA00004651"/>
    </source>
</evidence>
<dbReference type="Gene3D" id="1.20.1560.10">
    <property type="entry name" value="ABC transporter type 1, transmembrane domain"/>
    <property type="match status" value="1"/>
</dbReference>
<evidence type="ECO:0000256" key="2">
    <source>
        <dbReference type="ARBA" id="ARBA00022448"/>
    </source>
</evidence>
<protein>
    <submittedName>
        <fullName evidence="12">ABC transporter related protein</fullName>
    </submittedName>
</protein>
<dbReference type="Proteomes" id="UP000005387">
    <property type="component" value="Unassembled WGS sequence"/>
</dbReference>
<evidence type="ECO:0000256" key="5">
    <source>
        <dbReference type="ARBA" id="ARBA00022741"/>
    </source>
</evidence>
<keyword evidence="3" id="KW-1003">Cell membrane</keyword>
<dbReference type="SMART" id="SM00382">
    <property type="entry name" value="AAA"/>
    <property type="match status" value="1"/>
</dbReference>
<dbReference type="Pfam" id="PF00664">
    <property type="entry name" value="ABC_membrane"/>
    <property type="match status" value="1"/>
</dbReference>
<dbReference type="InterPro" id="IPR036640">
    <property type="entry name" value="ABC1_TM_sf"/>
</dbReference>
<dbReference type="eggNOG" id="COG1132">
    <property type="taxonomic scope" value="Bacteria"/>
</dbReference>
<dbReference type="InterPro" id="IPR011527">
    <property type="entry name" value="ABC1_TM_dom"/>
</dbReference>
<evidence type="ECO:0000256" key="3">
    <source>
        <dbReference type="ARBA" id="ARBA00022475"/>
    </source>
</evidence>
<keyword evidence="13" id="KW-1185">Reference proteome</keyword>
<dbReference type="Gene3D" id="3.40.50.300">
    <property type="entry name" value="P-loop containing nucleotide triphosphate hydrolases"/>
    <property type="match status" value="1"/>
</dbReference>
<keyword evidence="4 9" id="KW-0812">Transmembrane</keyword>
<dbReference type="OrthoDB" id="9770415at2"/>
<reference evidence="12 13" key="1">
    <citation type="submission" date="2010-07" db="EMBL/GenBank/DDBJ databases">
        <title>The draft genome of Paenibacillus curdlanolyticus YK9.</title>
        <authorList>
            <consortium name="US DOE Joint Genome Institute (JGI-PGF)"/>
            <person name="Lucas S."/>
            <person name="Copeland A."/>
            <person name="Lapidus A."/>
            <person name="Cheng J.-F."/>
            <person name="Bruce D."/>
            <person name="Goodwin L."/>
            <person name="Pitluck S."/>
            <person name="Land M.L."/>
            <person name="Hauser L."/>
            <person name="Chang Y.-J."/>
            <person name="Jeffries C."/>
            <person name="Anderson I.J."/>
            <person name="Johnson E."/>
            <person name="Loganathan U."/>
            <person name="Mulhopadhyay B."/>
            <person name="Kyrpides N."/>
            <person name="Woyke T.J."/>
        </authorList>
    </citation>
    <scope>NUCLEOTIDE SEQUENCE [LARGE SCALE GENOMIC DNA]</scope>
    <source>
        <strain evidence="12 13">YK9</strain>
    </source>
</reference>
<dbReference type="PROSITE" id="PS00211">
    <property type="entry name" value="ABC_TRANSPORTER_1"/>
    <property type="match status" value="1"/>
</dbReference>
<gene>
    <name evidence="12" type="ORF">PaecuDRAFT_4788</name>
</gene>
<feature type="transmembrane region" description="Helical" evidence="9">
    <location>
        <begin position="74"/>
        <end position="96"/>
    </location>
</feature>
<dbReference type="STRING" id="717606.PaecuDRAFT_4788"/>
<evidence type="ECO:0000256" key="6">
    <source>
        <dbReference type="ARBA" id="ARBA00022840"/>
    </source>
</evidence>
<keyword evidence="8 9" id="KW-0472">Membrane</keyword>
<organism evidence="12 13">
    <name type="scientific">Paenibacillus curdlanolyticus YK9</name>
    <dbReference type="NCBI Taxonomy" id="717606"/>
    <lineage>
        <taxon>Bacteria</taxon>
        <taxon>Bacillati</taxon>
        <taxon>Bacillota</taxon>
        <taxon>Bacilli</taxon>
        <taxon>Bacillales</taxon>
        <taxon>Paenibacillaceae</taxon>
        <taxon>Paenibacillus</taxon>
    </lineage>
</organism>
<dbReference type="RefSeq" id="WP_006040766.1">
    <property type="nucleotide sequence ID" value="NZ_AEDD01000019.1"/>
</dbReference>
<dbReference type="InterPro" id="IPR027417">
    <property type="entry name" value="P-loop_NTPase"/>
</dbReference>
<dbReference type="GO" id="GO:0005886">
    <property type="term" value="C:plasma membrane"/>
    <property type="evidence" value="ECO:0007669"/>
    <property type="project" value="UniProtKB-SubCell"/>
</dbReference>
<keyword evidence="7 9" id="KW-1133">Transmembrane helix</keyword>
<sequence length="597" mass="64888">MKQPSPSSPSISKSPFRGWRPFWRLIRATKPSKLALTIALTLSLSSTVVSLVVPLVTKNVVDSFSLSSIGLPQIMLLVAAFLAQAATAAISTYMLARVGQQVVAGLRERLWRKLLALPVSYYDNHQTGETVSRMTNDTGVVKGLITEHMTSFVTGTISIIGSVAILIALDWRMTLVMLTAVPLLMLFMVPLGRKMHLVSKSMQDETAKFSGVLSQVLSEIRLVKASNAEDREFEGGMKGIRAMFRLGLQEGRVQALIGPLISLILMLMLVLIIGYGGFRVSSGALSAGDLVAFILYLFQIIMPASQIAMFFTQMQKSVGATERITETLAGPEEDVLAGAEASRADLPLVADNIRFAYEGSAEPVLDGISFSIPPGKVTALVGPSGGGKTTLFSMLERYYKPTSGAIRLGDTPIEAYSLSSWRSMIGYVQQESTLMTGSIRDNIAYGTDREVFDEEIRQAAGMAYAAPFIEQFAEGYATEVGERGVKLSGGQRQRVGIARALLRNPAILMLDEATSSLDSESEHYIQEALRNLMKGRTTIVIAHRLSTVVDADQLLFIEKGRITGRGTHEELLQSHALYRKFAEQQLQAAQPAGSVQP</sequence>
<dbReference type="GO" id="GO:0005524">
    <property type="term" value="F:ATP binding"/>
    <property type="evidence" value="ECO:0007669"/>
    <property type="project" value="UniProtKB-KW"/>
</dbReference>
<evidence type="ECO:0000256" key="8">
    <source>
        <dbReference type="ARBA" id="ARBA00023136"/>
    </source>
</evidence>
<feature type="transmembrane region" description="Helical" evidence="9">
    <location>
        <begin position="255"/>
        <end position="278"/>
    </location>
</feature>
<evidence type="ECO:0000256" key="7">
    <source>
        <dbReference type="ARBA" id="ARBA00022989"/>
    </source>
</evidence>
<dbReference type="FunFam" id="1.20.1560.10:FF:000011">
    <property type="entry name" value="Multidrug ABC transporter ATP-binding protein"/>
    <property type="match status" value="1"/>
</dbReference>
<feature type="transmembrane region" description="Helical" evidence="9">
    <location>
        <begin position="175"/>
        <end position="192"/>
    </location>
</feature>
<name>E0IGJ5_9BACL</name>
<proteinExistence type="predicted"/>
<keyword evidence="6" id="KW-0067">ATP-binding</keyword>
<accession>E0IGJ5</accession>
<dbReference type="PANTHER" id="PTHR43394">
    <property type="entry name" value="ATP-DEPENDENT PERMEASE MDL1, MITOCHONDRIAL"/>
    <property type="match status" value="1"/>
</dbReference>
<comment type="subcellular location">
    <subcellularLocation>
        <location evidence="1">Cell membrane</location>
        <topology evidence="1">Multi-pass membrane protein</topology>
    </subcellularLocation>
</comment>
<evidence type="ECO:0000256" key="9">
    <source>
        <dbReference type="SAM" id="Phobius"/>
    </source>
</evidence>
<dbReference type="InterPro" id="IPR003439">
    <property type="entry name" value="ABC_transporter-like_ATP-bd"/>
</dbReference>
<evidence type="ECO:0000313" key="12">
    <source>
        <dbReference type="EMBL" id="EFM08399.1"/>
    </source>
</evidence>
<dbReference type="CDD" id="cd18551">
    <property type="entry name" value="ABC_6TM_LmrA_like"/>
    <property type="match status" value="1"/>
</dbReference>
<dbReference type="SUPFAM" id="SSF90123">
    <property type="entry name" value="ABC transporter transmembrane region"/>
    <property type="match status" value="1"/>
</dbReference>
<dbReference type="EMBL" id="AEDD01000019">
    <property type="protein sequence ID" value="EFM08399.1"/>
    <property type="molecule type" value="Genomic_DNA"/>
</dbReference>
<keyword evidence="2" id="KW-0813">Transport</keyword>
<dbReference type="SUPFAM" id="SSF52540">
    <property type="entry name" value="P-loop containing nucleoside triphosphate hydrolases"/>
    <property type="match status" value="1"/>
</dbReference>
<dbReference type="Pfam" id="PF00005">
    <property type="entry name" value="ABC_tran"/>
    <property type="match status" value="1"/>
</dbReference>
<evidence type="ECO:0000313" key="13">
    <source>
        <dbReference type="Proteomes" id="UP000005387"/>
    </source>
</evidence>
<dbReference type="GO" id="GO:0015421">
    <property type="term" value="F:ABC-type oligopeptide transporter activity"/>
    <property type="evidence" value="ECO:0007669"/>
    <property type="project" value="TreeGrafter"/>
</dbReference>
<feature type="transmembrane region" description="Helical" evidence="9">
    <location>
        <begin position="290"/>
        <end position="311"/>
    </location>
</feature>
<evidence type="ECO:0000256" key="4">
    <source>
        <dbReference type="ARBA" id="ARBA00022692"/>
    </source>
</evidence>
<dbReference type="GO" id="GO:0016887">
    <property type="term" value="F:ATP hydrolysis activity"/>
    <property type="evidence" value="ECO:0007669"/>
    <property type="project" value="InterPro"/>
</dbReference>
<dbReference type="PROSITE" id="PS50929">
    <property type="entry name" value="ABC_TM1F"/>
    <property type="match status" value="1"/>
</dbReference>
<feature type="domain" description="ABC transmembrane type-1" evidence="11">
    <location>
        <begin position="38"/>
        <end position="316"/>
    </location>
</feature>
<evidence type="ECO:0000259" key="10">
    <source>
        <dbReference type="PROSITE" id="PS50893"/>
    </source>
</evidence>
<feature type="domain" description="ABC transporter" evidence="10">
    <location>
        <begin position="348"/>
        <end position="584"/>
    </location>
</feature>
<dbReference type="PROSITE" id="PS50893">
    <property type="entry name" value="ABC_TRANSPORTER_2"/>
    <property type="match status" value="1"/>
</dbReference>
<dbReference type="InterPro" id="IPR003593">
    <property type="entry name" value="AAA+_ATPase"/>
</dbReference>
<dbReference type="AlphaFoldDB" id="E0IGJ5"/>
<dbReference type="FunFam" id="3.40.50.300:FF:000221">
    <property type="entry name" value="Multidrug ABC transporter ATP-binding protein"/>
    <property type="match status" value="1"/>
</dbReference>
<keyword evidence="5" id="KW-0547">Nucleotide-binding</keyword>
<dbReference type="InterPro" id="IPR039421">
    <property type="entry name" value="Type_1_exporter"/>
</dbReference>
<dbReference type="PANTHER" id="PTHR43394:SF1">
    <property type="entry name" value="ATP-BINDING CASSETTE SUB-FAMILY B MEMBER 10, MITOCHONDRIAL"/>
    <property type="match status" value="1"/>
</dbReference>
<evidence type="ECO:0000259" key="11">
    <source>
        <dbReference type="PROSITE" id="PS50929"/>
    </source>
</evidence>